<protein>
    <submittedName>
        <fullName evidence="2">Uncharacterized protein</fullName>
    </submittedName>
</protein>
<dbReference type="EMBL" id="RZTZ01000008">
    <property type="protein sequence ID" value="RVT59917.1"/>
    <property type="molecule type" value="Genomic_DNA"/>
</dbReference>
<proteinExistence type="predicted"/>
<accession>A0A3S2TVV2</accession>
<gene>
    <name evidence="2" type="ORF">EM808_18535</name>
</gene>
<sequence length="118" mass="14066">MRLSAFFRTKKRKIASTICITIFIFSVYYFFFYYQESEMFAGFPVPLAANLVKADQDNKYEEYKWWAASETDSIPPYYWLVIRILGWQEKEREGASTTYEKDGKQVFLTSVDKVIYLQ</sequence>
<keyword evidence="1" id="KW-0472">Membrane</keyword>
<evidence type="ECO:0000256" key="1">
    <source>
        <dbReference type="SAM" id="Phobius"/>
    </source>
</evidence>
<dbReference type="RefSeq" id="WP_127739697.1">
    <property type="nucleotide sequence ID" value="NZ_RZTZ01000008.1"/>
</dbReference>
<evidence type="ECO:0000313" key="2">
    <source>
        <dbReference type="EMBL" id="RVT59917.1"/>
    </source>
</evidence>
<keyword evidence="1" id="KW-1133">Transmembrane helix</keyword>
<keyword evidence="3" id="KW-1185">Reference proteome</keyword>
<evidence type="ECO:0000313" key="3">
    <source>
        <dbReference type="Proteomes" id="UP000288024"/>
    </source>
</evidence>
<feature type="transmembrane region" description="Helical" evidence="1">
    <location>
        <begin position="14"/>
        <end position="34"/>
    </location>
</feature>
<name>A0A3S2TVV2_9BACI</name>
<comment type="caution">
    <text evidence="2">The sequence shown here is derived from an EMBL/GenBank/DDBJ whole genome shotgun (WGS) entry which is preliminary data.</text>
</comment>
<keyword evidence="1" id="KW-0812">Transmembrane</keyword>
<dbReference type="Proteomes" id="UP000288024">
    <property type="component" value="Unassembled WGS sequence"/>
</dbReference>
<dbReference type="AlphaFoldDB" id="A0A3S2TVV2"/>
<reference evidence="2 3" key="1">
    <citation type="submission" date="2019-01" db="EMBL/GenBank/DDBJ databases">
        <title>Bacillus sp. M5HDSG1-1, whole genome shotgun sequence.</title>
        <authorList>
            <person name="Tuo L."/>
        </authorList>
    </citation>
    <scope>NUCLEOTIDE SEQUENCE [LARGE SCALE GENOMIC DNA]</scope>
    <source>
        <strain evidence="2 3">M5HDSG1-1</strain>
    </source>
</reference>
<organism evidence="2 3">
    <name type="scientific">Niallia taxi</name>
    <dbReference type="NCBI Taxonomy" id="2499688"/>
    <lineage>
        <taxon>Bacteria</taxon>
        <taxon>Bacillati</taxon>
        <taxon>Bacillota</taxon>
        <taxon>Bacilli</taxon>
        <taxon>Bacillales</taxon>
        <taxon>Bacillaceae</taxon>
        <taxon>Niallia</taxon>
    </lineage>
</organism>